<sequence>MLIMKYERKDFFGNRQYTEDSKENYNREDVKKAFLHLSKDRFSSVQKESTVYFWENIEDFENQVMTVRVFDGRNYTDAKKAFDKVKKECYISIQ</sequence>
<proteinExistence type="predicted"/>
<accession>A0A2K4ZPE7</accession>
<dbReference type="EMBL" id="OFSM01000046">
    <property type="protein sequence ID" value="SOY32347.1"/>
    <property type="molecule type" value="Genomic_DNA"/>
</dbReference>
<gene>
    <name evidence="1" type="ORF">AMURIS_05105</name>
</gene>
<dbReference type="AlphaFoldDB" id="A0A2K4ZPE7"/>
<dbReference type="RefSeq" id="WP_103242301.1">
    <property type="nucleotide sequence ID" value="NZ_JANJZD010000052.1"/>
</dbReference>
<reference evidence="1 2" key="1">
    <citation type="submission" date="2018-01" db="EMBL/GenBank/DDBJ databases">
        <authorList>
            <person name="Gaut B.S."/>
            <person name="Morton B.R."/>
            <person name="Clegg M.T."/>
            <person name="Duvall M.R."/>
        </authorList>
    </citation>
    <scope>NUCLEOTIDE SEQUENCE [LARGE SCALE GENOMIC DNA]</scope>
    <source>
        <strain evidence="1">GP69</strain>
    </source>
</reference>
<evidence type="ECO:0000313" key="2">
    <source>
        <dbReference type="Proteomes" id="UP000236311"/>
    </source>
</evidence>
<evidence type="ECO:0000313" key="1">
    <source>
        <dbReference type="EMBL" id="SOY32347.1"/>
    </source>
</evidence>
<keyword evidence="2" id="KW-1185">Reference proteome</keyword>
<organism evidence="1 2">
    <name type="scientific">Acetatifactor muris</name>
    <dbReference type="NCBI Taxonomy" id="879566"/>
    <lineage>
        <taxon>Bacteria</taxon>
        <taxon>Bacillati</taxon>
        <taxon>Bacillota</taxon>
        <taxon>Clostridia</taxon>
        <taxon>Lachnospirales</taxon>
        <taxon>Lachnospiraceae</taxon>
        <taxon>Acetatifactor</taxon>
    </lineage>
</organism>
<dbReference type="Proteomes" id="UP000236311">
    <property type="component" value="Unassembled WGS sequence"/>
</dbReference>
<protein>
    <submittedName>
        <fullName evidence="1">Uncharacterized protein</fullName>
    </submittedName>
</protein>
<name>A0A2K4ZPE7_9FIRM</name>
<dbReference type="OrthoDB" id="2052579at2"/>